<name>A0A426ZNB7_ENSVE</name>
<dbReference type="Proteomes" id="UP000287651">
    <property type="component" value="Unassembled WGS sequence"/>
</dbReference>
<dbReference type="EMBL" id="AMZH03005797">
    <property type="protein sequence ID" value="RRT65492.1"/>
    <property type="molecule type" value="Genomic_DNA"/>
</dbReference>
<proteinExistence type="predicted"/>
<reference evidence="1 2" key="1">
    <citation type="journal article" date="2014" name="Agronomy (Basel)">
        <title>A Draft Genome Sequence for Ensete ventricosum, the Drought-Tolerant Tree Against Hunger.</title>
        <authorList>
            <person name="Harrison J."/>
            <person name="Moore K.A."/>
            <person name="Paszkiewicz K."/>
            <person name="Jones T."/>
            <person name="Grant M."/>
            <person name="Ambacheew D."/>
            <person name="Muzemil S."/>
            <person name="Studholme D.J."/>
        </authorList>
    </citation>
    <scope>NUCLEOTIDE SEQUENCE [LARGE SCALE GENOMIC DNA]</scope>
</reference>
<sequence length="129" mass="13641">MVTAVGVDGIGSSVARLEKRLKRRSCVMGPPSSAKCWGHAATWDDESARELVVCEPHHRYSTRHVASRPLSGVLQAGRLIAFASTMPPAACCQGCYRSVAPSRMLCHVASYAAPLSGALRIGRDSGSSS</sequence>
<dbReference type="AlphaFoldDB" id="A0A426ZNB7"/>
<gene>
    <name evidence="1" type="ORF">B296_00010446</name>
</gene>
<accession>A0A426ZNB7</accession>
<evidence type="ECO:0000313" key="2">
    <source>
        <dbReference type="Proteomes" id="UP000287651"/>
    </source>
</evidence>
<organism evidence="1 2">
    <name type="scientific">Ensete ventricosum</name>
    <name type="common">Abyssinian banana</name>
    <name type="synonym">Musa ensete</name>
    <dbReference type="NCBI Taxonomy" id="4639"/>
    <lineage>
        <taxon>Eukaryota</taxon>
        <taxon>Viridiplantae</taxon>
        <taxon>Streptophyta</taxon>
        <taxon>Embryophyta</taxon>
        <taxon>Tracheophyta</taxon>
        <taxon>Spermatophyta</taxon>
        <taxon>Magnoliopsida</taxon>
        <taxon>Liliopsida</taxon>
        <taxon>Zingiberales</taxon>
        <taxon>Musaceae</taxon>
        <taxon>Ensete</taxon>
    </lineage>
</organism>
<evidence type="ECO:0000313" key="1">
    <source>
        <dbReference type="EMBL" id="RRT65492.1"/>
    </source>
</evidence>
<protein>
    <submittedName>
        <fullName evidence="1">Uncharacterized protein</fullName>
    </submittedName>
</protein>
<comment type="caution">
    <text evidence="1">The sequence shown here is derived from an EMBL/GenBank/DDBJ whole genome shotgun (WGS) entry which is preliminary data.</text>
</comment>